<reference evidence="3" key="2">
    <citation type="submission" date="2015-01" db="EMBL/GenBank/DDBJ databases">
        <title>Evolutionary Origins and Diversification of the Mycorrhizal Mutualists.</title>
        <authorList>
            <consortium name="DOE Joint Genome Institute"/>
            <consortium name="Mycorrhizal Genomics Consortium"/>
            <person name="Kohler A."/>
            <person name="Kuo A."/>
            <person name="Nagy L.G."/>
            <person name="Floudas D."/>
            <person name="Copeland A."/>
            <person name="Barry K.W."/>
            <person name="Cichocki N."/>
            <person name="Veneault-Fourrey C."/>
            <person name="LaButti K."/>
            <person name="Lindquist E.A."/>
            <person name="Lipzen A."/>
            <person name="Lundell T."/>
            <person name="Morin E."/>
            <person name="Murat C."/>
            <person name="Riley R."/>
            <person name="Ohm R."/>
            <person name="Sun H."/>
            <person name="Tunlid A."/>
            <person name="Henrissat B."/>
            <person name="Grigoriev I.V."/>
            <person name="Hibbett D.S."/>
            <person name="Martin F."/>
        </authorList>
    </citation>
    <scope>NUCLEOTIDE SEQUENCE [LARGE SCALE GENOMIC DNA]</scope>
    <source>
        <strain evidence="3">Foug A</strain>
    </source>
</reference>
<keyword evidence="3" id="KW-1185">Reference proteome</keyword>
<feature type="region of interest" description="Disordered" evidence="1">
    <location>
        <begin position="82"/>
        <end position="109"/>
    </location>
</feature>
<gene>
    <name evidence="2" type="ORF">SCLCIDRAFT_1207159</name>
</gene>
<evidence type="ECO:0000256" key="1">
    <source>
        <dbReference type="SAM" id="MobiDB-lite"/>
    </source>
</evidence>
<evidence type="ECO:0000313" key="3">
    <source>
        <dbReference type="Proteomes" id="UP000053989"/>
    </source>
</evidence>
<accession>A0A0C3A882</accession>
<dbReference type="OrthoDB" id="10521732at2759"/>
<dbReference type="Proteomes" id="UP000053989">
    <property type="component" value="Unassembled WGS sequence"/>
</dbReference>
<dbReference type="AlphaFoldDB" id="A0A0C3A882"/>
<dbReference type="EMBL" id="KN822005">
    <property type="protein sequence ID" value="KIM69918.1"/>
    <property type="molecule type" value="Genomic_DNA"/>
</dbReference>
<sequence length="109" mass="12071">MDRVMACNRTNADCLILCKPMMLSLPCNNDLKSLLTSLSTRLTNKSLVTRIIQCPPGPPQPSSNTTTSLYSVAKPFVWHRNESAGSVSEERSDDELRGEMKGDQVKLMV</sequence>
<protein>
    <submittedName>
        <fullName evidence="2">Uncharacterized protein</fullName>
    </submittedName>
</protein>
<name>A0A0C3A882_9AGAM</name>
<dbReference type="HOGENOM" id="CLU_167037_0_0_1"/>
<dbReference type="InParanoid" id="A0A0C3A882"/>
<proteinExistence type="predicted"/>
<feature type="compositionally biased region" description="Basic and acidic residues" evidence="1">
    <location>
        <begin position="88"/>
        <end position="109"/>
    </location>
</feature>
<evidence type="ECO:0000313" key="2">
    <source>
        <dbReference type="EMBL" id="KIM69918.1"/>
    </source>
</evidence>
<reference evidence="2 3" key="1">
    <citation type="submission" date="2014-04" db="EMBL/GenBank/DDBJ databases">
        <authorList>
            <consortium name="DOE Joint Genome Institute"/>
            <person name="Kuo A."/>
            <person name="Kohler A."/>
            <person name="Nagy L.G."/>
            <person name="Floudas D."/>
            <person name="Copeland A."/>
            <person name="Barry K.W."/>
            <person name="Cichocki N."/>
            <person name="Veneault-Fourrey C."/>
            <person name="LaButti K."/>
            <person name="Lindquist E.A."/>
            <person name="Lipzen A."/>
            <person name="Lundell T."/>
            <person name="Morin E."/>
            <person name="Murat C."/>
            <person name="Sun H."/>
            <person name="Tunlid A."/>
            <person name="Henrissat B."/>
            <person name="Grigoriev I.V."/>
            <person name="Hibbett D.S."/>
            <person name="Martin F."/>
            <person name="Nordberg H.P."/>
            <person name="Cantor M.N."/>
            <person name="Hua S.X."/>
        </authorList>
    </citation>
    <scope>NUCLEOTIDE SEQUENCE [LARGE SCALE GENOMIC DNA]</scope>
    <source>
        <strain evidence="2 3">Foug A</strain>
    </source>
</reference>
<organism evidence="2 3">
    <name type="scientific">Scleroderma citrinum Foug A</name>
    <dbReference type="NCBI Taxonomy" id="1036808"/>
    <lineage>
        <taxon>Eukaryota</taxon>
        <taxon>Fungi</taxon>
        <taxon>Dikarya</taxon>
        <taxon>Basidiomycota</taxon>
        <taxon>Agaricomycotina</taxon>
        <taxon>Agaricomycetes</taxon>
        <taxon>Agaricomycetidae</taxon>
        <taxon>Boletales</taxon>
        <taxon>Sclerodermatineae</taxon>
        <taxon>Sclerodermataceae</taxon>
        <taxon>Scleroderma</taxon>
    </lineage>
</organism>